<evidence type="ECO:0000256" key="1">
    <source>
        <dbReference type="SAM" id="Coils"/>
    </source>
</evidence>
<reference evidence="3 4" key="1">
    <citation type="submission" date="2016-11" db="EMBL/GenBank/DDBJ databases">
        <title>The macronuclear genome of Stentor coeruleus: a giant cell with tiny introns.</title>
        <authorList>
            <person name="Slabodnick M."/>
            <person name="Ruby J.G."/>
            <person name="Reiff S.B."/>
            <person name="Swart E.C."/>
            <person name="Gosai S."/>
            <person name="Prabakaran S."/>
            <person name="Witkowska E."/>
            <person name="Larue G.E."/>
            <person name="Fisher S."/>
            <person name="Freeman R.M."/>
            <person name="Gunawardena J."/>
            <person name="Chu W."/>
            <person name="Stover N.A."/>
            <person name="Gregory B.D."/>
            <person name="Nowacki M."/>
            <person name="Derisi J."/>
            <person name="Roy S.W."/>
            <person name="Marshall W.F."/>
            <person name="Sood P."/>
        </authorList>
    </citation>
    <scope>NUCLEOTIDE SEQUENCE [LARGE SCALE GENOMIC DNA]</scope>
    <source>
        <strain evidence="3">WM001</strain>
    </source>
</reference>
<proteinExistence type="predicted"/>
<evidence type="ECO:0000313" key="3">
    <source>
        <dbReference type="EMBL" id="OMJ82417.1"/>
    </source>
</evidence>
<name>A0A1R2C0B4_9CILI</name>
<keyword evidence="1" id="KW-0175">Coiled coil</keyword>
<feature type="region of interest" description="Disordered" evidence="2">
    <location>
        <begin position="1"/>
        <end position="35"/>
    </location>
</feature>
<evidence type="ECO:0000313" key="4">
    <source>
        <dbReference type="Proteomes" id="UP000187209"/>
    </source>
</evidence>
<organism evidence="3 4">
    <name type="scientific">Stentor coeruleus</name>
    <dbReference type="NCBI Taxonomy" id="5963"/>
    <lineage>
        <taxon>Eukaryota</taxon>
        <taxon>Sar</taxon>
        <taxon>Alveolata</taxon>
        <taxon>Ciliophora</taxon>
        <taxon>Postciliodesmatophora</taxon>
        <taxon>Heterotrichea</taxon>
        <taxon>Heterotrichida</taxon>
        <taxon>Stentoridae</taxon>
        <taxon>Stentor</taxon>
    </lineage>
</organism>
<feature type="coiled-coil region" evidence="1">
    <location>
        <begin position="105"/>
        <end position="139"/>
    </location>
</feature>
<comment type="caution">
    <text evidence="3">The sequence shown here is derived from an EMBL/GenBank/DDBJ whole genome shotgun (WGS) entry which is preliminary data.</text>
</comment>
<dbReference type="AlphaFoldDB" id="A0A1R2C0B4"/>
<sequence>MEPSQSQKNIRPLSARKINTLKTGPKKKPLKISDSNKMLKRISPKIITPSLHESSTLKNPLSTRTLSSEFTLTPREINKALIKLEREHSDLLGLYSKLSDDLLHLKTLEKVERQKDKQIAQAKAKLQANIKEKSQLQNSLRICESIFKEFSKKMEKGLLGDDERRMLALQIEGFLKNGERIENDEDSVYLKELWELLPKAERVLSRITGK</sequence>
<dbReference type="Proteomes" id="UP000187209">
    <property type="component" value="Unassembled WGS sequence"/>
</dbReference>
<protein>
    <submittedName>
        <fullName evidence="3">Uncharacterized protein</fullName>
    </submittedName>
</protein>
<keyword evidence="4" id="KW-1185">Reference proteome</keyword>
<accession>A0A1R2C0B4</accession>
<dbReference type="EMBL" id="MPUH01000341">
    <property type="protein sequence ID" value="OMJ82417.1"/>
    <property type="molecule type" value="Genomic_DNA"/>
</dbReference>
<evidence type="ECO:0000256" key="2">
    <source>
        <dbReference type="SAM" id="MobiDB-lite"/>
    </source>
</evidence>
<gene>
    <name evidence="3" type="ORF">SteCoe_16893</name>
</gene>